<sequence>MKAFIELDASHGSFKGREAKQGRSLTGGASLLCHKGTAQEQASYQ</sequence>
<reference evidence="1" key="1">
    <citation type="submission" date="2023-08" db="EMBL/GenBank/DDBJ databases">
        <title>Mucin Metabolism Genes Underlie the Key Renovations of Bacteroides xylanisolvens Genomes in Captive Great Apes.</title>
        <authorList>
            <person name="Nishida A.H."/>
        </authorList>
    </citation>
    <scope>NUCLEOTIDE SEQUENCE</scope>
    <source>
        <strain evidence="1">P13.H9</strain>
    </source>
</reference>
<protein>
    <submittedName>
        <fullName evidence="1">Uncharacterized protein</fullName>
    </submittedName>
</protein>
<proteinExistence type="predicted"/>
<organism evidence="1 2">
    <name type="scientific">Bacteroides xylanisolvens</name>
    <dbReference type="NCBI Taxonomy" id="371601"/>
    <lineage>
        <taxon>Bacteria</taxon>
        <taxon>Pseudomonadati</taxon>
        <taxon>Bacteroidota</taxon>
        <taxon>Bacteroidia</taxon>
        <taxon>Bacteroidales</taxon>
        <taxon>Bacteroidaceae</taxon>
        <taxon>Bacteroides</taxon>
    </lineage>
</organism>
<dbReference type="RefSeq" id="WP_225451210.1">
    <property type="nucleotide sequence ID" value="NZ_JAIWXB010000037.1"/>
</dbReference>
<dbReference type="EMBL" id="JAIWYE010000037">
    <property type="protein sequence ID" value="MCA4706202.1"/>
    <property type="molecule type" value="Genomic_DNA"/>
</dbReference>
<dbReference type="Proteomes" id="UP001198461">
    <property type="component" value="Unassembled WGS sequence"/>
</dbReference>
<evidence type="ECO:0000313" key="2">
    <source>
        <dbReference type="Proteomes" id="UP001198461"/>
    </source>
</evidence>
<name>A0AAW4T3B3_9BACE</name>
<evidence type="ECO:0000313" key="1">
    <source>
        <dbReference type="EMBL" id="MCA4706202.1"/>
    </source>
</evidence>
<dbReference type="AlphaFoldDB" id="A0AAW4T3B3"/>
<gene>
    <name evidence="1" type="ORF">LD004_21600</name>
</gene>
<comment type="caution">
    <text evidence="1">The sequence shown here is derived from an EMBL/GenBank/DDBJ whole genome shotgun (WGS) entry which is preliminary data.</text>
</comment>
<accession>A0AAW4T3B3</accession>